<dbReference type="EMBL" id="CM047897">
    <property type="protein sequence ID" value="KAJ0111555.1"/>
    <property type="molecule type" value="Genomic_DNA"/>
</dbReference>
<dbReference type="Proteomes" id="UP001164250">
    <property type="component" value="Chromosome 1"/>
</dbReference>
<reference evidence="2" key="1">
    <citation type="journal article" date="2023" name="G3 (Bethesda)">
        <title>Genome assembly and association tests identify interacting loci associated with vigor, precocity, and sex in interspecific pistachio rootstocks.</title>
        <authorList>
            <person name="Palmer W."/>
            <person name="Jacygrad E."/>
            <person name="Sagayaradj S."/>
            <person name="Cavanaugh K."/>
            <person name="Han R."/>
            <person name="Bertier L."/>
            <person name="Beede B."/>
            <person name="Kafkas S."/>
            <person name="Golino D."/>
            <person name="Preece J."/>
            <person name="Michelmore R."/>
        </authorList>
    </citation>
    <scope>NUCLEOTIDE SEQUENCE [LARGE SCALE GENOMIC DNA]</scope>
</reference>
<organism evidence="1 2">
    <name type="scientific">Pistacia atlantica</name>
    <dbReference type="NCBI Taxonomy" id="434234"/>
    <lineage>
        <taxon>Eukaryota</taxon>
        <taxon>Viridiplantae</taxon>
        <taxon>Streptophyta</taxon>
        <taxon>Embryophyta</taxon>
        <taxon>Tracheophyta</taxon>
        <taxon>Spermatophyta</taxon>
        <taxon>Magnoliopsida</taxon>
        <taxon>eudicotyledons</taxon>
        <taxon>Gunneridae</taxon>
        <taxon>Pentapetalae</taxon>
        <taxon>rosids</taxon>
        <taxon>malvids</taxon>
        <taxon>Sapindales</taxon>
        <taxon>Anacardiaceae</taxon>
        <taxon>Pistacia</taxon>
    </lineage>
</organism>
<gene>
    <name evidence="1" type="ORF">Patl1_03272</name>
</gene>
<keyword evidence="2" id="KW-1185">Reference proteome</keyword>
<comment type="caution">
    <text evidence="1">The sequence shown here is derived from an EMBL/GenBank/DDBJ whole genome shotgun (WGS) entry which is preliminary data.</text>
</comment>
<protein>
    <submittedName>
        <fullName evidence="1">Uncharacterized protein</fullName>
    </submittedName>
</protein>
<evidence type="ECO:0000313" key="2">
    <source>
        <dbReference type="Proteomes" id="UP001164250"/>
    </source>
</evidence>
<sequence length="295" mass="33857">MEAKLSRSLITTLAHNQKTKCSRRIIVAVLTRPPPTDRHHHHHHDKINLKPVGEVMQKAVYNDNWFEQMAINHLSRCVQDATGKRNQKAGYESLVEAATTVARNFNPSHQRELVIQALEKAIPSALLQLAKQMRTLIPQTKFSREFFAVFTTVFFAWLVGPCQVKESEVNGGTEKNVVHIKKCRFLEEANCVGMCTNLCKMPTQTFIKDSFGMPVNMVPNFDDMSCEMIFGQDPPAASDDPAFKQPCYKLCNHLNFIFSAFRQRKAKAQCQVLNLMQMKIETRRVYWRRFISPVK</sequence>
<name>A0ACC1C7N7_9ROSI</name>
<proteinExistence type="predicted"/>
<accession>A0ACC1C7N7</accession>
<evidence type="ECO:0000313" key="1">
    <source>
        <dbReference type="EMBL" id="KAJ0111555.1"/>
    </source>
</evidence>